<dbReference type="RefSeq" id="WP_285524087.1">
    <property type="nucleotide sequence ID" value="NZ_JASNGB010000118.1"/>
</dbReference>
<comment type="caution">
    <text evidence="1">The sequence shown here is derived from an EMBL/GenBank/DDBJ whole genome shotgun (WGS) entry which is preliminary data.</text>
</comment>
<name>A0ABT7JME5_9DEIO</name>
<sequence>MKPQEQQFTDLVQVVDEASQGGANLDVVIRRMMLGDGAHPETRETRRPAHGAGARRTLAIAVIPRTPWLMPPLLFLQGSSWVSGSWGEEQG</sequence>
<evidence type="ECO:0000313" key="2">
    <source>
        <dbReference type="Proteomes" id="UP001302059"/>
    </source>
</evidence>
<proteinExistence type="predicted"/>
<feature type="non-terminal residue" evidence="1">
    <location>
        <position position="91"/>
    </location>
</feature>
<reference evidence="1 2" key="1">
    <citation type="submission" date="2023-05" db="EMBL/GenBank/DDBJ databases">
        <authorList>
            <person name="Gao F."/>
        </authorList>
    </citation>
    <scope>NUCLEOTIDE SEQUENCE [LARGE SCALE GENOMIC DNA]</scope>
    <source>
        <strain evidence="1 2">MIMF12</strain>
    </source>
</reference>
<dbReference type="EMBL" id="JASNGB010000118">
    <property type="protein sequence ID" value="MDL2344839.1"/>
    <property type="molecule type" value="Genomic_DNA"/>
</dbReference>
<protein>
    <submittedName>
        <fullName evidence="1">Uncharacterized protein</fullName>
    </submittedName>
</protein>
<evidence type="ECO:0000313" key="1">
    <source>
        <dbReference type="EMBL" id="MDL2344839.1"/>
    </source>
</evidence>
<organism evidence="1 2">
    <name type="scientific">Deinococcus rhizophilus</name>
    <dbReference type="NCBI Taxonomy" id="3049544"/>
    <lineage>
        <taxon>Bacteria</taxon>
        <taxon>Thermotogati</taxon>
        <taxon>Deinococcota</taxon>
        <taxon>Deinococci</taxon>
        <taxon>Deinococcales</taxon>
        <taxon>Deinococcaceae</taxon>
        <taxon>Deinococcus</taxon>
    </lineage>
</organism>
<keyword evidence="2" id="KW-1185">Reference proteome</keyword>
<accession>A0ABT7JME5</accession>
<gene>
    <name evidence="1" type="ORF">QOL99_11845</name>
</gene>
<dbReference type="Proteomes" id="UP001302059">
    <property type="component" value="Unassembled WGS sequence"/>
</dbReference>